<evidence type="ECO:0000256" key="4">
    <source>
        <dbReference type="ARBA" id="ARBA00022692"/>
    </source>
</evidence>
<dbReference type="PANTHER" id="PTHR30329:SF21">
    <property type="entry name" value="LIPOPROTEIN YIAD-RELATED"/>
    <property type="match status" value="1"/>
</dbReference>
<evidence type="ECO:0000256" key="8">
    <source>
        <dbReference type="SAM" id="MobiDB-lite"/>
    </source>
</evidence>
<evidence type="ECO:0000259" key="9">
    <source>
        <dbReference type="PROSITE" id="PS51123"/>
    </source>
</evidence>
<keyword evidence="6 7" id="KW-0472">Membrane</keyword>
<dbReference type="InterPro" id="IPR036737">
    <property type="entry name" value="OmpA-like_sf"/>
</dbReference>
<protein>
    <submittedName>
        <fullName evidence="10">OmpA family protein</fullName>
    </submittedName>
</protein>
<dbReference type="AlphaFoldDB" id="A0A9J7AXX6"/>
<dbReference type="PANTHER" id="PTHR30329">
    <property type="entry name" value="STATOR ELEMENT OF FLAGELLAR MOTOR COMPLEX"/>
    <property type="match status" value="1"/>
</dbReference>
<proteinExistence type="inferred from homology"/>
<accession>A0A9J7AXX6</accession>
<evidence type="ECO:0000313" key="10">
    <source>
        <dbReference type="EMBL" id="UUX51926.1"/>
    </source>
</evidence>
<dbReference type="Pfam" id="PF00691">
    <property type="entry name" value="OmpA"/>
    <property type="match status" value="1"/>
</dbReference>
<reference evidence="10" key="1">
    <citation type="submission" date="2022-08" db="EMBL/GenBank/DDBJ databases">
        <title>Nisaea acidiphila sp. nov., isolated from a marine algal debris and emended description of the genus Nisaea Urios et al. 2008.</title>
        <authorList>
            <person name="Kwon K."/>
        </authorList>
    </citation>
    <scope>NUCLEOTIDE SEQUENCE</scope>
    <source>
        <strain evidence="10">MEBiC11861</strain>
    </source>
</reference>
<dbReference type="SUPFAM" id="SSF103088">
    <property type="entry name" value="OmpA-like"/>
    <property type="match status" value="1"/>
</dbReference>
<keyword evidence="4" id="KW-0812">Transmembrane</keyword>
<dbReference type="KEGG" id="naci:NUH88_09520"/>
<feature type="region of interest" description="Disordered" evidence="8">
    <location>
        <begin position="237"/>
        <end position="257"/>
    </location>
</feature>
<name>A0A9J7AXX6_9PROT</name>
<keyword evidence="5" id="KW-1133">Transmembrane helix</keyword>
<dbReference type="PROSITE" id="PS51123">
    <property type="entry name" value="OMPA_2"/>
    <property type="match status" value="1"/>
</dbReference>
<dbReference type="RefSeq" id="WP_257771687.1">
    <property type="nucleotide sequence ID" value="NZ_CP102480.1"/>
</dbReference>
<keyword evidence="3" id="KW-1003">Cell membrane</keyword>
<dbReference type="Gene3D" id="3.30.1330.60">
    <property type="entry name" value="OmpA-like domain"/>
    <property type="match status" value="1"/>
</dbReference>
<evidence type="ECO:0000313" key="11">
    <source>
        <dbReference type="Proteomes" id="UP001060336"/>
    </source>
</evidence>
<keyword evidence="11" id="KW-1185">Reference proteome</keyword>
<gene>
    <name evidence="10" type="ORF">NUH88_09520</name>
</gene>
<evidence type="ECO:0000256" key="7">
    <source>
        <dbReference type="PROSITE-ProRule" id="PRU00473"/>
    </source>
</evidence>
<dbReference type="Pfam" id="PF13677">
    <property type="entry name" value="MotB_plug"/>
    <property type="match status" value="1"/>
</dbReference>
<feature type="compositionally biased region" description="Low complexity" evidence="8">
    <location>
        <begin position="19"/>
        <end position="31"/>
    </location>
</feature>
<organism evidence="10 11">
    <name type="scientific">Nisaea acidiphila</name>
    <dbReference type="NCBI Taxonomy" id="1862145"/>
    <lineage>
        <taxon>Bacteria</taxon>
        <taxon>Pseudomonadati</taxon>
        <taxon>Pseudomonadota</taxon>
        <taxon>Alphaproteobacteria</taxon>
        <taxon>Rhodospirillales</taxon>
        <taxon>Thalassobaculaceae</taxon>
        <taxon>Nisaea</taxon>
    </lineage>
</organism>
<evidence type="ECO:0000256" key="6">
    <source>
        <dbReference type="ARBA" id="ARBA00023136"/>
    </source>
</evidence>
<dbReference type="GO" id="GO:0005886">
    <property type="term" value="C:plasma membrane"/>
    <property type="evidence" value="ECO:0007669"/>
    <property type="project" value="UniProtKB-SubCell"/>
</dbReference>
<dbReference type="Proteomes" id="UP001060336">
    <property type="component" value="Chromosome"/>
</dbReference>
<evidence type="ECO:0000256" key="3">
    <source>
        <dbReference type="ARBA" id="ARBA00022475"/>
    </source>
</evidence>
<feature type="domain" description="OmpA-like" evidence="9">
    <location>
        <begin position="148"/>
        <end position="269"/>
    </location>
</feature>
<sequence length="274" mass="30117">MGPENTPRTASEGDDRRSYAAGMRRAGGARTKGADADSDEESWMTTYTDMVTLLLTVFVILISMSTFEKPGIELEAEVPAVEEPENPFESIFNALAPETQPRPQEVDVTDEEMARLDALENWSQRVTSVLQSFLDSNDALDGVQVRVMDFRIIVVLRNKILFPSGSAALEARGRQAIDALADILRGITTPIIVEGHTDNVPISSGIYPSNWELSSARAASVVRRLVASGVDPKKLRAVGRAETEPEADNATPEGRARNRRVTLIITPRLEERIR</sequence>
<evidence type="ECO:0000256" key="2">
    <source>
        <dbReference type="ARBA" id="ARBA00008914"/>
    </source>
</evidence>
<feature type="region of interest" description="Disordered" evidence="8">
    <location>
        <begin position="1"/>
        <end position="40"/>
    </location>
</feature>
<dbReference type="EMBL" id="CP102480">
    <property type="protein sequence ID" value="UUX51926.1"/>
    <property type="molecule type" value="Genomic_DNA"/>
</dbReference>
<dbReference type="InterPro" id="IPR050330">
    <property type="entry name" value="Bact_OuterMem_StrucFunc"/>
</dbReference>
<dbReference type="InterPro" id="IPR006665">
    <property type="entry name" value="OmpA-like"/>
</dbReference>
<comment type="subcellular location">
    <subcellularLocation>
        <location evidence="1">Cell membrane</location>
        <topology evidence="1">Single-pass membrane protein</topology>
    </subcellularLocation>
</comment>
<dbReference type="CDD" id="cd07185">
    <property type="entry name" value="OmpA_C-like"/>
    <property type="match status" value="1"/>
</dbReference>
<dbReference type="InterPro" id="IPR025713">
    <property type="entry name" value="MotB-like_N_dom"/>
</dbReference>
<evidence type="ECO:0000256" key="5">
    <source>
        <dbReference type="ARBA" id="ARBA00022989"/>
    </source>
</evidence>
<evidence type="ECO:0000256" key="1">
    <source>
        <dbReference type="ARBA" id="ARBA00004162"/>
    </source>
</evidence>
<comment type="similarity">
    <text evidence="2">Belongs to the MotB family.</text>
</comment>